<evidence type="ECO:0000313" key="2">
    <source>
        <dbReference type="Proteomes" id="UP001235939"/>
    </source>
</evidence>
<evidence type="ECO:0008006" key="3">
    <source>
        <dbReference type="Google" id="ProtNLM"/>
    </source>
</evidence>
<name>A0ABY6LHJ5_9ARAC</name>
<dbReference type="EMBL" id="CP092880">
    <property type="protein sequence ID" value="UYV79741.1"/>
    <property type="molecule type" value="Genomic_DNA"/>
</dbReference>
<accession>A0ABY6LHJ5</accession>
<reference evidence="1 2" key="1">
    <citation type="submission" date="2022-01" db="EMBL/GenBank/DDBJ databases">
        <title>A chromosomal length assembly of Cordylochernes scorpioides.</title>
        <authorList>
            <person name="Zeh D."/>
            <person name="Zeh J."/>
        </authorList>
    </citation>
    <scope>NUCLEOTIDE SEQUENCE [LARGE SCALE GENOMIC DNA]</scope>
    <source>
        <strain evidence="1">IN4F17</strain>
        <tissue evidence="1">Whole Body</tissue>
    </source>
</reference>
<organism evidence="1 2">
    <name type="scientific">Cordylochernes scorpioides</name>
    <dbReference type="NCBI Taxonomy" id="51811"/>
    <lineage>
        <taxon>Eukaryota</taxon>
        <taxon>Metazoa</taxon>
        <taxon>Ecdysozoa</taxon>
        <taxon>Arthropoda</taxon>
        <taxon>Chelicerata</taxon>
        <taxon>Arachnida</taxon>
        <taxon>Pseudoscorpiones</taxon>
        <taxon>Cheliferoidea</taxon>
        <taxon>Chernetidae</taxon>
        <taxon>Cordylochernes</taxon>
    </lineage>
</organism>
<dbReference type="Proteomes" id="UP001235939">
    <property type="component" value="Chromosome 18"/>
</dbReference>
<proteinExistence type="predicted"/>
<evidence type="ECO:0000313" key="1">
    <source>
        <dbReference type="EMBL" id="UYV79741.1"/>
    </source>
</evidence>
<gene>
    <name evidence="1" type="ORF">LAZ67_18000538</name>
</gene>
<keyword evidence="2" id="KW-1185">Reference proteome</keyword>
<protein>
    <recommendedName>
        <fullName evidence="3">B box-type domain-containing protein</fullName>
    </recommendedName>
</protein>
<sequence>MPERKKKDRKTIQHCQYCFAFLCKEHSVIICQECHKGRNKTKEASLDHLLECMGASSQDLCSNLIKIANMGGEKSDHTSLRSPLDPWNIRLNSDRDAWRHLRLFIGHDNNNNTTCIQDRDAWRHLRLFIGHDNNNNTTCIQDRDAWRHLRLFIGHDNNKNNTTCIQDRGQCCDRDAWRHLRLFIGHDNNKNNTTCIQDRGQCCDRDAWRHLRLFIGHDNNNNNRLIFIMN</sequence>